<dbReference type="Proteomes" id="UP001060085">
    <property type="component" value="Linkage Group LG06"/>
</dbReference>
<sequence>MVRPSGHRGDADLGPVTDRIGRVEGRPVIASSRGVRGRHSTSDIPVTPIPLAPGFHHGTGEARSSTQPPAVPFRSRPPLHPHLPRTPVPYEPYGSAHPPSHYTDTVYDLYLHASTVVRPRIPYRSAIQEPILYDGSQPRQIGVSFFIRCLEPPVRILLAAHTSILMLSMGEGDERGDDDGDGGDGDGDGGDDDGDGGNDDHDDGYDDGDEEQPVYVAPVAPASGSDGRPRQGKGKGLTGSLMSVMSMFAGSRNKRPYVARDVPALTQKRKKVKPSD</sequence>
<proteinExistence type="predicted"/>
<gene>
    <name evidence="1" type="ORF">M9H77_26869</name>
</gene>
<evidence type="ECO:0000313" key="1">
    <source>
        <dbReference type="EMBL" id="KAI5658076.1"/>
    </source>
</evidence>
<reference evidence="2" key="1">
    <citation type="journal article" date="2023" name="Nat. Plants">
        <title>Single-cell RNA sequencing provides a high-resolution roadmap for understanding the multicellular compartmentation of specialized metabolism.</title>
        <authorList>
            <person name="Sun S."/>
            <person name="Shen X."/>
            <person name="Li Y."/>
            <person name="Li Y."/>
            <person name="Wang S."/>
            <person name="Li R."/>
            <person name="Zhang H."/>
            <person name="Shen G."/>
            <person name="Guo B."/>
            <person name="Wei J."/>
            <person name="Xu J."/>
            <person name="St-Pierre B."/>
            <person name="Chen S."/>
            <person name="Sun C."/>
        </authorList>
    </citation>
    <scope>NUCLEOTIDE SEQUENCE [LARGE SCALE GENOMIC DNA]</scope>
</reference>
<accession>A0ACC0ABD8</accession>
<evidence type="ECO:0000313" key="2">
    <source>
        <dbReference type="Proteomes" id="UP001060085"/>
    </source>
</evidence>
<name>A0ACC0ABD8_CATRO</name>
<dbReference type="EMBL" id="CM044706">
    <property type="protein sequence ID" value="KAI5658076.1"/>
    <property type="molecule type" value="Genomic_DNA"/>
</dbReference>
<comment type="caution">
    <text evidence="1">The sequence shown here is derived from an EMBL/GenBank/DDBJ whole genome shotgun (WGS) entry which is preliminary data.</text>
</comment>
<keyword evidence="2" id="KW-1185">Reference proteome</keyword>
<organism evidence="1 2">
    <name type="scientific">Catharanthus roseus</name>
    <name type="common">Madagascar periwinkle</name>
    <name type="synonym">Vinca rosea</name>
    <dbReference type="NCBI Taxonomy" id="4058"/>
    <lineage>
        <taxon>Eukaryota</taxon>
        <taxon>Viridiplantae</taxon>
        <taxon>Streptophyta</taxon>
        <taxon>Embryophyta</taxon>
        <taxon>Tracheophyta</taxon>
        <taxon>Spermatophyta</taxon>
        <taxon>Magnoliopsida</taxon>
        <taxon>eudicotyledons</taxon>
        <taxon>Gunneridae</taxon>
        <taxon>Pentapetalae</taxon>
        <taxon>asterids</taxon>
        <taxon>lamiids</taxon>
        <taxon>Gentianales</taxon>
        <taxon>Apocynaceae</taxon>
        <taxon>Rauvolfioideae</taxon>
        <taxon>Vinceae</taxon>
        <taxon>Catharanthinae</taxon>
        <taxon>Catharanthus</taxon>
    </lineage>
</organism>
<protein>
    <submittedName>
        <fullName evidence="1">Uncharacterized protein</fullName>
    </submittedName>
</protein>